<dbReference type="AlphaFoldDB" id="A0A1P8MRQ7"/>
<keyword evidence="1" id="KW-1133">Transmembrane helix</keyword>
<evidence type="ECO:0000313" key="3">
    <source>
        <dbReference type="EMBL" id="APX10731.1"/>
    </source>
</evidence>
<feature type="transmembrane region" description="Helical" evidence="1">
    <location>
        <begin position="325"/>
        <end position="345"/>
    </location>
</feature>
<dbReference type="Pfam" id="PF05569">
    <property type="entry name" value="Peptidase_M56"/>
    <property type="match status" value="1"/>
</dbReference>
<accession>A0A1P8MRQ7</accession>
<feature type="transmembrane region" description="Helical" evidence="1">
    <location>
        <begin position="111"/>
        <end position="135"/>
    </location>
</feature>
<feature type="transmembrane region" description="Helical" evidence="1">
    <location>
        <begin position="6"/>
        <end position="25"/>
    </location>
</feature>
<sequence length="381" mass="43325">MIPGDALLDAFINANILLVVAYGLWSAARFLFHRFGLSHSFSTQLQLLNSVFVVIVLSPFVILGFTTLQSNGYAQAVNVNLSDMVVAYYLNGGFSMQATEFERLVNLRDTFLNDVVNAAGWVAWLVIAAFLVGLAVGAGRLVFSTFCLFRIVSASYAWRQFGRVRLRLSDKTLVPFSTRGVWFYYVVVPSHMLGQPRELSVSLAHEFQHLRQGDIEWEIVLEALKPFFFLNPAFHAWKRQVENLRELSCDAEVLTRGRIDVRAYCDTLLAVCQQTLRRDRMFVVAVPKVTLVTADRSALRDGRMSFLERRILSLLDMRHLRRPRLLYLATLMPLAAAIMLTAVAIQRPGDWSQDRLMLSTVVNLERLDEINRLSTFGRIRN</sequence>
<proteinExistence type="predicted"/>
<reference evidence="3 4" key="1">
    <citation type="submission" date="2017-01" db="EMBL/GenBank/DDBJ databases">
        <title>Complete genome of Tateyamaria omphalii DOK1-4 isolated from seawater in Dokdo.</title>
        <authorList>
            <person name="Kim J.H."/>
            <person name="Chi W.-J."/>
        </authorList>
    </citation>
    <scope>NUCLEOTIDE SEQUENCE [LARGE SCALE GENOMIC DNA]</scope>
    <source>
        <strain evidence="3 4">DOK1-4</strain>
    </source>
</reference>
<evidence type="ECO:0000256" key="1">
    <source>
        <dbReference type="SAM" id="Phobius"/>
    </source>
</evidence>
<dbReference type="OrthoDB" id="7743548at2"/>
<dbReference type="Proteomes" id="UP000186336">
    <property type="component" value="Chromosome"/>
</dbReference>
<dbReference type="KEGG" id="tom:BWR18_02745"/>
<dbReference type="CDD" id="cd07341">
    <property type="entry name" value="M56_BlaR1_MecR1_like"/>
    <property type="match status" value="1"/>
</dbReference>
<feature type="domain" description="Peptidase M56" evidence="2">
    <location>
        <begin position="52"/>
        <end position="274"/>
    </location>
</feature>
<evidence type="ECO:0000259" key="2">
    <source>
        <dbReference type="Pfam" id="PF05569"/>
    </source>
</evidence>
<feature type="transmembrane region" description="Helical" evidence="1">
    <location>
        <begin position="46"/>
        <end position="66"/>
    </location>
</feature>
<dbReference type="PANTHER" id="PTHR34978">
    <property type="entry name" value="POSSIBLE SENSOR-TRANSDUCER PROTEIN BLAR"/>
    <property type="match status" value="1"/>
</dbReference>
<dbReference type="InterPro" id="IPR052173">
    <property type="entry name" value="Beta-lactam_resp_regulator"/>
</dbReference>
<organism evidence="3 4">
    <name type="scientific">Tateyamaria omphalii</name>
    <dbReference type="NCBI Taxonomy" id="299262"/>
    <lineage>
        <taxon>Bacteria</taxon>
        <taxon>Pseudomonadati</taxon>
        <taxon>Pseudomonadota</taxon>
        <taxon>Alphaproteobacteria</taxon>
        <taxon>Rhodobacterales</taxon>
        <taxon>Roseobacteraceae</taxon>
        <taxon>Tateyamaria</taxon>
    </lineage>
</organism>
<dbReference type="STRING" id="299262.BWR18_02745"/>
<dbReference type="RefSeq" id="WP_076626598.1">
    <property type="nucleotide sequence ID" value="NZ_CP019312.1"/>
</dbReference>
<dbReference type="EMBL" id="CP019312">
    <property type="protein sequence ID" value="APX10731.1"/>
    <property type="molecule type" value="Genomic_DNA"/>
</dbReference>
<name>A0A1P8MRQ7_9RHOB</name>
<dbReference type="PANTHER" id="PTHR34978:SF3">
    <property type="entry name" value="SLR0241 PROTEIN"/>
    <property type="match status" value="1"/>
</dbReference>
<keyword evidence="1" id="KW-0472">Membrane</keyword>
<keyword evidence="1" id="KW-0812">Transmembrane</keyword>
<gene>
    <name evidence="3" type="ORF">BWR18_02745</name>
</gene>
<evidence type="ECO:0000313" key="4">
    <source>
        <dbReference type="Proteomes" id="UP000186336"/>
    </source>
</evidence>
<keyword evidence="4" id="KW-1185">Reference proteome</keyword>
<protein>
    <submittedName>
        <fullName evidence="3">Biotin transporter BioY</fullName>
    </submittedName>
</protein>
<dbReference type="InterPro" id="IPR008756">
    <property type="entry name" value="Peptidase_M56"/>
</dbReference>